<dbReference type="Proteomes" id="UP000664466">
    <property type="component" value="Unassembled WGS sequence"/>
</dbReference>
<evidence type="ECO:0000256" key="1">
    <source>
        <dbReference type="ARBA" id="ARBA00008791"/>
    </source>
</evidence>
<organism evidence="5">
    <name type="scientific">Thiothrix fructosivorans</name>
    <dbReference type="NCBI Taxonomy" id="111770"/>
    <lineage>
        <taxon>Bacteria</taxon>
        <taxon>Pseudomonadati</taxon>
        <taxon>Pseudomonadota</taxon>
        <taxon>Gammaproteobacteria</taxon>
        <taxon>Thiotrichales</taxon>
        <taxon>Thiotrichaceae</taxon>
        <taxon>Thiothrix</taxon>
    </lineage>
</organism>
<accession>A0A8B0SEB3</accession>
<dbReference type="InterPro" id="IPR006015">
    <property type="entry name" value="Universal_stress_UspA"/>
</dbReference>
<dbReference type="AlphaFoldDB" id="A0A8B0SEB3"/>
<dbReference type="InterPro" id="IPR006016">
    <property type="entry name" value="UspA"/>
</dbReference>
<dbReference type="Pfam" id="PF00582">
    <property type="entry name" value="Usp"/>
    <property type="match status" value="1"/>
</dbReference>
<evidence type="ECO:0000259" key="3">
    <source>
        <dbReference type="Pfam" id="PF00582"/>
    </source>
</evidence>
<dbReference type="InterPro" id="IPR014729">
    <property type="entry name" value="Rossmann-like_a/b/a_fold"/>
</dbReference>
<dbReference type="GO" id="GO:0005737">
    <property type="term" value="C:cytoplasm"/>
    <property type="evidence" value="ECO:0007669"/>
    <property type="project" value="UniProtKB-SubCell"/>
</dbReference>
<evidence type="ECO:0000256" key="2">
    <source>
        <dbReference type="PIRNR" id="PIRNR006276"/>
    </source>
</evidence>
<dbReference type="PIRSF" id="PIRSF006276">
    <property type="entry name" value="UspA"/>
    <property type="match status" value="1"/>
</dbReference>
<protein>
    <recommendedName>
        <fullName evidence="2">Universal stress protein</fullName>
    </recommendedName>
</protein>
<dbReference type="RefSeq" id="WP_207252283.1">
    <property type="nucleotide sequence ID" value="NZ_JAFMPM010000008.1"/>
</dbReference>
<keyword evidence="2" id="KW-0963">Cytoplasm</keyword>
<feature type="domain" description="UspA" evidence="3">
    <location>
        <begin position="4"/>
        <end position="146"/>
    </location>
</feature>
<evidence type="ECO:0000313" key="4">
    <source>
        <dbReference type="EMBL" id="MBO0614565.1"/>
    </source>
</evidence>
<dbReference type="Gene3D" id="3.40.50.620">
    <property type="entry name" value="HUPs"/>
    <property type="match status" value="1"/>
</dbReference>
<keyword evidence="6" id="KW-1185">Reference proteome</keyword>
<dbReference type="EMBL" id="CP072748">
    <property type="protein sequence ID" value="QTX09394.1"/>
    <property type="molecule type" value="Genomic_DNA"/>
</dbReference>
<proteinExistence type="inferred from homology"/>
<dbReference type="PANTHER" id="PTHR46268">
    <property type="entry name" value="STRESS RESPONSE PROTEIN NHAX"/>
    <property type="match status" value="1"/>
</dbReference>
<reference evidence="5" key="2">
    <citation type="submission" date="2021-04" db="EMBL/GenBank/DDBJ databases">
        <title>Complete Genome and methylome analysis of Thiothrix fructosivorans ATCC 49748.</title>
        <authorList>
            <person name="Fomenkov A."/>
            <person name="Sun L."/>
            <person name="Vincze T."/>
            <person name="Grabovich M.Y."/>
            <person name="Roberts R.J."/>
        </authorList>
    </citation>
    <scope>NUCLEOTIDE SEQUENCE</scope>
    <source>
        <strain evidence="5">ATCC 49748</strain>
    </source>
</reference>
<evidence type="ECO:0000313" key="5">
    <source>
        <dbReference type="EMBL" id="QTX09394.1"/>
    </source>
</evidence>
<reference evidence="4 6" key="1">
    <citation type="submission" date="2021-03" db="EMBL/GenBank/DDBJ databases">
        <title>Draft genome and methylome analysis of Thiotrix fructosivoruns ATCC 49748.</title>
        <authorList>
            <person name="Fomenkov A."/>
            <person name="Grabovich M.Y."/>
            <person name="Roberts R.J."/>
        </authorList>
    </citation>
    <scope>NUCLEOTIDE SEQUENCE [LARGE SCALE GENOMIC DNA]</scope>
    <source>
        <strain evidence="4 6">ATCC 49748</strain>
    </source>
</reference>
<dbReference type="CDD" id="cd00293">
    <property type="entry name" value="USP-like"/>
    <property type="match status" value="1"/>
</dbReference>
<dbReference type="PANTHER" id="PTHR46268:SF6">
    <property type="entry name" value="UNIVERSAL STRESS PROTEIN UP12"/>
    <property type="match status" value="1"/>
</dbReference>
<comment type="subcellular location">
    <subcellularLocation>
        <location evidence="2">Cytoplasm</location>
    </subcellularLocation>
</comment>
<dbReference type="EMBL" id="JAFMPM010000008">
    <property type="protein sequence ID" value="MBO0614565.1"/>
    <property type="molecule type" value="Genomic_DNA"/>
</dbReference>
<evidence type="ECO:0000313" key="6">
    <source>
        <dbReference type="Proteomes" id="UP000664466"/>
    </source>
</evidence>
<dbReference type="PRINTS" id="PR01438">
    <property type="entry name" value="UNVRSLSTRESS"/>
</dbReference>
<gene>
    <name evidence="5" type="ORF">J1836_012210</name>
    <name evidence="4" type="ORF">J1836_16820</name>
</gene>
<dbReference type="SUPFAM" id="SSF52402">
    <property type="entry name" value="Adenine nucleotide alpha hydrolases-like"/>
    <property type="match status" value="1"/>
</dbReference>
<comment type="similarity">
    <text evidence="1 2">Belongs to the universal stress protein A family.</text>
</comment>
<sequence>MYRYQHILAAIDFADTSHTVVQRARELTEHYDARLSLLHVVEEIPLGAEPFGDTSSLLLTEELHQQQLTAAKDDLQLLALQFNLPLHVEQAVTEGFTTSSILAFAEHKQVDLIVLAHSGKKGFLGFLGSTADAVVKSAHCDVLVIRTKATDS</sequence>
<name>A0A8B0SEB3_9GAMM</name>